<proteinExistence type="predicted"/>
<feature type="compositionally biased region" description="Polar residues" evidence="1">
    <location>
        <begin position="232"/>
        <end position="245"/>
    </location>
</feature>
<feature type="region of interest" description="Disordered" evidence="1">
    <location>
        <begin position="203"/>
        <end position="274"/>
    </location>
</feature>
<dbReference type="AlphaFoldDB" id="A0A8E0VHC9"/>
<feature type="compositionally biased region" description="Low complexity" evidence="1">
    <location>
        <begin position="203"/>
        <end position="215"/>
    </location>
</feature>
<feature type="chain" id="PRO_5034258280" evidence="2">
    <location>
        <begin position="19"/>
        <end position="611"/>
    </location>
</feature>
<protein>
    <submittedName>
        <fullName evidence="3">Uncharacterized protein</fullName>
    </submittedName>
</protein>
<dbReference type="Proteomes" id="UP000728185">
    <property type="component" value="Unassembled WGS sequence"/>
</dbReference>
<comment type="caution">
    <text evidence="3">The sequence shown here is derived from an EMBL/GenBank/DDBJ whole genome shotgun (WGS) entry which is preliminary data.</text>
</comment>
<feature type="compositionally biased region" description="Low complexity" evidence="1">
    <location>
        <begin position="249"/>
        <end position="263"/>
    </location>
</feature>
<accession>A0A8E0VHC9</accession>
<keyword evidence="2" id="KW-0732">Signal</keyword>
<evidence type="ECO:0000256" key="2">
    <source>
        <dbReference type="SAM" id="SignalP"/>
    </source>
</evidence>
<organism evidence="3 4">
    <name type="scientific">Fasciolopsis buskii</name>
    <dbReference type="NCBI Taxonomy" id="27845"/>
    <lineage>
        <taxon>Eukaryota</taxon>
        <taxon>Metazoa</taxon>
        <taxon>Spiralia</taxon>
        <taxon>Lophotrochozoa</taxon>
        <taxon>Platyhelminthes</taxon>
        <taxon>Trematoda</taxon>
        <taxon>Digenea</taxon>
        <taxon>Plagiorchiida</taxon>
        <taxon>Echinostomata</taxon>
        <taxon>Echinostomatoidea</taxon>
        <taxon>Fasciolidae</taxon>
        <taxon>Fasciolopsis</taxon>
    </lineage>
</organism>
<dbReference type="EMBL" id="LUCM01008482">
    <property type="protein sequence ID" value="KAA0188317.1"/>
    <property type="molecule type" value="Genomic_DNA"/>
</dbReference>
<feature type="region of interest" description="Disordered" evidence="1">
    <location>
        <begin position="448"/>
        <end position="490"/>
    </location>
</feature>
<evidence type="ECO:0000313" key="3">
    <source>
        <dbReference type="EMBL" id="KAA0188317.1"/>
    </source>
</evidence>
<feature type="compositionally biased region" description="Low complexity" evidence="1">
    <location>
        <begin position="448"/>
        <end position="469"/>
    </location>
</feature>
<keyword evidence="4" id="KW-1185">Reference proteome</keyword>
<feature type="compositionally biased region" description="Polar residues" evidence="1">
    <location>
        <begin position="470"/>
        <end position="490"/>
    </location>
</feature>
<feature type="signal peptide" evidence="2">
    <location>
        <begin position="1"/>
        <end position="18"/>
    </location>
</feature>
<sequence length="611" mass="68065">MHRLSVFLLTTVICLSWAKPQWQPKVPGPPRLKTMMMKLPPIPTLPTPPSIHQHLPEGLFPDLMKRILRSPPLPPTPPVPSPLRHAEHVPFRHMGGWRFDHHYSWKRPNRMLFSSVRPNERKFSTDYELPDGDNVPFLIEEIKSPRPFMDSFVSEDYDSKSELVHMLLKFLQSIKLKKKPQVKRYYRLPKSIVITQPASETTTTMTSITQPTSCTCPQSSAETGGTPRSAFPVQSASYPTPSAQPVANVLPVSSVPSPQTQPTLPGPNSLSATPRSAITQATPTGTASTSVGSVPVTITQSQTTATLSPQKLDTNKQISQKHSKISYPLLSEIKTILLEEKPEVKSQLEGFELANGGALLTPVALTHMPKLELTAAPSAIMAVPIAAAYSTPKVVSETATDIQTTDARTSLTDELVQLMNALQQQQRQQQQQQPQQQQQQDLLEQQPSHLNQQPQMQQPQQTMQSASSPLTPIQPTSPQMIPGQSRSGLPVSDYQQQLLTMQPVAQPQQITLPYQEQQQTQNYQLQQRTQQATLPQQTAQQESTTIISVVPRTLLTLATEDDGSYGDYGATDKVTRSTSFYDLYSAQPMLRRKIFPRKLIHRPKNILGFTF</sequence>
<name>A0A8E0VHC9_9TREM</name>
<evidence type="ECO:0000313" key="4">
    <source>
        <dbReference type="Proteomes" id="UP000728185"/>
    </source>
</evidence>
<evidence type="ECO:0000256" key="1">
    <source>
        <dbReference type="SAM" id="MobiDB-lite"/>
    </source>
</evidence>
<gene>
    <name evidence="3" type="ORF">FBUS_04816</name>
</gene>
<reference evidence="3" key="1">
    <citation type="submission" date="2019-05" db="EMBL/GenBank/DDBJ databases">
        <title>Annotation for the trematode Fasciolopsis buski.</title>
        <authorList>
            <person name="Choi Y.-J."/>
        </authorList>
    </citation>
    <scope>NUCLEOTIDE SEQUENCE</scope>
    <source>
        <strain evidence="3">HT</strain>
        <tissue evidence="3">Whole worm</tissue>
    </source>
</reference>
<dbReference type="OrthoDB" id="10537558at2759"/>